<evidence type="ECO:0000313" key="2">
    <source>
        <dbReference type="Proteomes" id="UP001054945"/>
    </source>
</evidence>
<proteinExistence type="predicted"/>
<gene>
    <name evidence="1" type="ORF">CEXT_402271</name>
</gene>
<organism evidence="1 2">
    <name type="scientific">Caerostris extrusa</name>
    <name type="common">Bark spider</name>
    <name type="synonym">Caerostris bankana</name>
    <dbReference type="NCBI Taxonomy" id="172846"/>
    <lineage>
        <taxon>Eukaryota</taxon>
        <taxon>Metazoa</taxon>
        <taxon>Ecdysozoa</taxon>
        <taxon>Arthropoda</taxon>
        <taxon>Chelicerata</taxon>
        <taxon>Arachnida</taxon>
        <taxon>Araneae</taxon>
        <taxon>Araneomorphae</taxon>
        <taxon>Entelegynae</taxon>
        <taxon>Araneoidea</taxon>
        <taxon>Araneidae</taxon>
        <taxon>Caerostris</taxon>
    </lineage>
</organism>
<protein>
    <submittedName>
        <fullName evidence="1">Uncharacterized protein</fullName>
    </submittedName>
</protein>
<keyword evidence="2" id="KW-1185">Reference proteome</keyword>
<accession>A0AAV4PEM8</accession>
<dbReference type="AlphaFoldDB" id="A0AAV4PEM8"/>
<dbReference type="EMBL" id="BPLR01004545">
    <property type="protein sequence ID" value="GIX95635.1"/>
    <property type="molecule type" value="Genomic_DNA"/>
</dbReference>
<comment type="caution">
    <text evidence="1">The sequence shown here is derived from an EMBL/GenBank/DDBJ whole genome shotgun (WGS) entry which is preliminary data.</text>
</comment>
<sequence length="126" mass="14743">MLLQNKFKEHHAIRRDDDKFISNCIWRAPTSSVHVRRMCKRSEREHGSENLVDVILPMDKVSATCEVPELEEGDTCPVDPGLEKRIFRAHSCEIAWYSMFRRTKCHLFFRQRKTTTPPQIFPGGVN</sequence>
<evidence type="ECO:0000313" key="1">
    <source>
        <dbReference type="EMBL" id="GIX95635.1"/>
    </source>
</evidence>
<name>A0AAV4PEM8_CAEEX</name>
<dbReference type="Proteomes" id="UP001054945">
    <property type="component" value="Unassembled WGS sequence"/>
</dbReference>
<reference evidence="1 2" key="1">
    <citation type="submission" date="2021-06" db="EMBL/GenBank/DDBJ databases">
        <title>Caerostris extrusa draft genome.</title>
        <authorList>
            <person name="Kono N."/>
            <person name="Arakawa K."/>
        </authorList>
    </citation>
    <scope>NUCLEOTIDE SEQUENCE [LARGE SCALE GENOMIC DNA]</scope>
</reference>